<feature type="chain" id="PRO_5037372427" evidence="1">
    <location>
        <begin position="39"/>
        <end position="231"/>
    </location>
</feature>
<evidence type="ECO:0000256" key="1">
    <source>
        <dbReference type="SAM" id="SignalP"/>
    </source>
</evidence>
<keyword evidence="1" id="KW-0732">Signal</keyword>
<evidence type="ECO:0000313" key="3">
    <source>
        <dbReference type="Proteomes" id="UP000739538"/>
    </source>
</evidence>
<name>A0A956NH71_UNCEI</name>
<protein>
    <submittedName>
        <fullName evidence="2">Uncharacterized protein</fullName>
    </submittedName>
</protein>
<accession>A0A956NH71</accession>
<comment type="caution">
    <text evidence="2">The sequence shown here is derived from an EMBL/GenBank/DDBJ whole genome shotgun (WGS) entry which is preliminary data.</text>
</comment>
<evidence type="ECO:0000313" key="2">
    <source>
        <dbReference type="EMBL" id="MCA9759332.1"/>
    </source>
</evidence>
<reference evidence="2" key="2">
    <citation type="journal article" date="2021" name="Microbiome">
        <title>Successional dynamics and alternative stable states in a saline activated sludge microbial community over 9 years.</title>
        <authorList>
            <person name="Wang Y."/>
            <person name="Ye J."/>
            <person name="Ju F."/>
            <person name="Liu L."/>
            <person name="Boyd J.A."/>
            <person name="Deng Y."/>
            <person name="Parks D.H."/>
            <person name="Jiang X."/>
            <person name="Yin X."/>
            <person name="Woodcroft B.J."/>
            <person name="Tyson G.W."/>
            <person name="Hugenholtz P."/>
            <person name="Polz M.F."/>
            <person name="Zhang T."/>
        </authorList>
    </citation>
    <scope>NUCLEOTIDE SEQUENCE</scope>
    <source>
        <strain evidence="2">HKST-UBA02</strain>
    </source>
</reference>
<dbReference type="AlphaFoldDB" id="A0A956NH71"/>
<sequence>MTQDPCLRRCVPPSSSALLPVLMAVLLLPCLSALPAAAYTNENGVILLHGESGLVYTTENVGYCGMSTVGTCTDVVGRTDDPGTVILYALAAFPSADQPDVDGLAFGITYGEGDLVIPETGSCGDSELATDDWPASGSGAAVVWATTQTDTVFEFYWFAAYWYYADRPTALELGPHPTQGGVFVGSGPLSPIDDIADFGSFGFGMDGYVPCPDGPVPTRDATWGSVKKAFR</sequence>
<feature type="signal peptide" evidence="1">
    <location>
        <begin position="1"/>
        <end position="38"/>
    </location>
</feature>
<organism evidence="2 3">
    <name type="scientific">Eiseniibacteriota bacterium</name>
    <dbReference type="NCBI Taxonomy" id="2212470"/>
    <lineage>
        <taxon>Bacteria</taxon>
        <taxon>Candidatus Eiseniibacteriota</taxon>
    </lineage>
</organism>
<reference evidence="2" key="1">
    <citation type="submission" date="2020-04" db="EMBL/GenBank/DDBJ databases">
        <authorList>
            <person name="Zhang T."/>
        </authorList>
    </citation>
    <scope>NUCLEOTIDE SEQUENCE</scope>
    <source>
        <strain evidence="2">HKST-UBA02</strain>
    </source>
</reference>
<gene>
    <name evidence="2" type="ORF">KDA27_26300</name>
</gene>
<dbReference type="EMBL" id="JAGQHS010000314">
    <property type="protein sequence ID" value="MCA9759332.1"/>
    <property type="molecule type" value="Genomic_DNA"/>
</dbReference>
<dbReference type="Proteomes" id="UP000739538">
    <property type="component" value="Unassembled WGS sequence"/>
</dbReference>
<proteinExistence type="predicted"/>